<gene>
    <name evidence="7" type="primary">Aste57867_195</name>
    <name evidence="6" type="ORF">As57867_000195</name>
    <name evidence="7" type="ORF">ASTE57867_195</name>
</gene>
<dbReference type="EMBL" id="VJMH01000007">
    <property type="protein sequence ID" value="KAF0720602.1"/>
    <property type="molecule type" value="Genomic_DNA"/>
</dbReference>
<dbReference type="AlphaFoldDB" id="A0A485K330"/>
<keyword evidence="8" id="KW-1185">Reference proteome</keyword>
<evidence type="ECO:0000256" key="5">
    <source>
        <dbReference type="SAM" id="Phobius"/>
    </source>
</evidence>
<dbReference type="OrthoDB" id="5982705at2759"/>
<dbReference type="Proteomes" id="UP000332933">
    <property type="component" value="Unassembled WGS sequence"/>
</dbReference>
<evidence type="ECO:0000256" key="1">
    <source>
        <dbReference type="ARBA" id="ARBA00004141"/>
    </source>
</evidence>
<evidence type="ECO:0000313" key="7">
    <source>
        <dbReference type="EMBL" id="VFT77421.1"/>
    </source>
</evidence>
<evidence type="ECO:0000256" key="4">
    <source>
        <dbReference type="ARBA" id="ARBA00023136"/>
    </source>
</evidence>
<comment type="subcellular location">
    <subcellularLocation>
        <location evidence="1">Membrane</location>
        <topology evidence="1">Multi-pass membrane protein</topology>
    </subcellularLocation>
</comment>
<dbReference type="EMBL" id="CAADRA010000007">
    <property type="protein sequence ID" value="VFT77421.1"/>
    <property type="molecule type" value="Genomic_DNA"/>
</dbReference>
<protein>
    <submittedName>
        <fullName evidence="7">Aste57867_195 protein</fullName>
    </submittedName>
</protein>
<sequence length="313" mass="34415">MLRCRNFSRLVLIFTNVLFLVLGGLLIMIGGYMISAPDLNEFTSASISWAIIASGVLIIVVAALGCCGAHWESKVFLCPYATLVTVSIMSQLALAGFMLQLHKSLVKLSELDYNMQHQNLTAEDTGILRDVQRVFEHAYAACEPQVDLSASVSTGALAVQCLSDNDGYKWFAEFVSQRCTISEADLLPNSPFQKCAGEAIVANVTILAEQALFCACETKLVSWMDKQSEMIGVVVAAIGGFEIALVFLSCYLMCTQRRRHRGYQEIRMPLKVQYNAYNSISHPYQPNMQNPYASIPSSSGGAVPQTQLQQQMP</sequence>
<evidence type="ECO:0000313" key="6">
    <source>
        <dbReference type="EMBL" id="KAF0720602.1"/>
    </source>
</evidence>
<reference evidence="6" key="2">
    <citation type="submission" date="2019-06" db="EMBL/GenBank/DDBJ databases">
        <title>Genomics analysis of Aphanomyces spp. identifies a new class of oomycete effector associated with host adaptation.</title>
        <authorList>
            <person name="Gaulin E."/>
        </authorList>
    </citation>
    <scope>NUCLEOTIDE SEQUENCE</scope>
    <source>
        <strain evidence="6">CBS 578.67</strain>
    </source>
</reference>
<dbReference type="GO" id="GO:0016020">
    <property type="term" value="C:membrane"/>
    <property type="evidence" value="ECO:0007669"/>
    <property type="project" value="UniProtKB-SubCell"/>
</dbReference>
<dbReference type="Pfam" id="PF00335">
    <property type="entry name" value="Tetraspanin"/>
    <property type="match status" value="1"/>
</dbReference>
<name>A0A485K330_9STRA</name>
<feature type="transmembrane region" description="Helical" evidence="5">
    <location>
        <begin position="46"/>
        <end position="65"/>
    </location>
</feature>
<keyword evidence="2 5" id="KW-0812">Transmembrane</keyword>
<feature type="transmembrane region" description="Helical" evidence="5">
    <location>
        <begin position="230"/>
        <end position="254"/>
    </location>
</feature>
<accession>A0A485K330</accession>
<proteinExistence type="predicted"/>
<dbReference type="PRINTS" id="PR00259">
    <property type="entry name" value="TMFOUR"/>
</dbReference>
<feature type="transmembrane region" description="Helical" evidence="5">
    <location>
        <begin position="77"/>
        <end position="99"/>
    </location>
</feature>
<dbReference type="InterPro" id="IPR018499">
    <property type="entry name" value="Tetraspanin/Peripherin"/>
</dbReference>
<feature type="transmembrane region" description="Helical" evidence="5">
    <location>
        <begin position="12"/>
        <end position="34"/>
    </location>
</feature>
<keyword evidence="4 5" id="KW-0472">Membrane</keyword>
<evidence type="ECO:0000256" key="3">
    <source>
        <dbReference type="ARBA" id="ARBA00022989"/>
    </source>
</evidence>
<keyword evidence="3 5" id="KW-1133">Transmembrane helix</keyword>
<evidence type="ECO:0000313" key="8">
    <source>
        <dbReference type="Proteomes" id="UP000332933"/>
    </source>
</evidence>
<evidence type="ECO:0000256" key="2">
    <source>
        <dbReference type="ARBA" id="ARBA00022692"/>
    </source>
</evidence>
<dbReference type="PANTHER" id="PTHR19282">
    <property type="entry name" value="TETRASPANIN"/>
    <property type="match status" value="1"/>
</dbReference>
<reference evidence="7 8" key="1">
    <citation type="submission" date="2019-03" db="EMBL/GenBank/DDBJ databases">
        <authorList>
            <person name="Gaulin E."/>
            <person name="Dumas B."/>
        </authorList>
    </citation>
    <scope>NUCLEOTIDE SEQUENCE [LARGE SCALE GENOMIC DNA]</scope>
    <source>
        <strain evidence="7">CBS 568.67</strain>
    </source>
</reference>
<organism evidence="7 8">
    <name type="scientific">Aphanomyces stellatus</name>
    <dbReference type="NCBI Taxonomy" id="120398"/>
    <lineage>
        <taxon>Eukaryota</taxon>
        <taxon>Sar</taxon>
        <taxon>Stramenopiles</taxon>
        <taxon>Oomycota</taxon>
        <taxon>Saprolegniomycetes</taxon>
        <taxon>Saprolegniales</taxon>
        <taxon>Verrucalvaceae</taxon>
        <taxon>Aphanomyces</taxon>
    </lineage>
</organism>